<dbReference type="InterPro" id="IPR013149">
    <property type="entry name" value="ADH-like_C"/>
</dbReference>
<proteinExistence type="inferred from homology"/>
<dbReference type="HOGENOM" id="CLU_026673_11_5_0"/>
<dbReference type="SUPFAM" id="SSF51735">
    <property type="entry name" value="NAD(P)-binding Rossmann-fold domains"/>
    <property type="match status" value="1"/>
</dbReference>
<gene>
    <name evidence="9" type="ordered locus">Trad_2895</name>
</gene>
<comment type="cofactor">
    <cofactor evidence="1 7">
        <name>Zn(2+)</name>
        <dbReference type="ChEBI" id="CHEBI:29105"/>
    </cofactor>
</comment>
<dbReference type="InterPro" id="IPR036291">
    <property type="entry name" value="NAD(P)-bd_dom_sf"/>
</dbReference>
<dbReference type="GO" id="GO:0003939">
    <property type="term" value="F:L-iditol 2-dehydrogenase (NAD+) activity"/>
    <property type="evidence" value="ECO:0007669"/>
    <property type="project" value="UniProtKB-EC"/>
</dbReference>
<sequence>MRAAVLHRARDLRLEEVPTPAYGSDDVLVRIKSVGICGSDVHYWRTGHIGDFVVKAPMILGHEVAGVVAAVGANVSALKVGDRVALEPGVPCRRCEWCKTGRYNLCPDVRFFATPPVDGALAEYAVSPADFAYKLPDALSLDAAALIEPLSVGIHACRRGGLTAGQSVFIAGAGPIGLTSLVAARAAGATEVVISDVRPHRLEVARKMGASHTFDAREDALAHVMEVTSGRGVDLAIECAGAEAALVSCLKAAKRGGTVVVVGLGDAADYTLPMVELAVKELDVKGIFRYVYTYPAAINLLASGRADVEAMITHRFPLDDLLTAFAYAEEGTDGAVKVMVEV</sequence>
<organism evidence="9 10">
    <name type="scientific">Truepera radiovictrix (strain DSM 17093 / CIP 108686 / LMG 22925 / RQ-24)</name>
    <dbReference type="NCBI Taxonomy" id="649638"/>
    <lineage>
        <taxon>Bacteria</taxon>
        <taxon>Thermotogati</taxon>
        <taxon>Deinococcota</taxon>
        <taxon>Deinococci</taxon>
        <taxon>Trueperales</taxon>
        <taxon>Trueperaceae</taxon>
        <taxon>Truepera</taxon>
    </lineage>
</organism>
<dbReference type="InterPro" id="IPR013154">
    <property type="entry name" value="ADH-like_N"/>
</dbReference>
<keyword evidence="5 9" id="KW-0560">Oxidoreductase</keyword>
<keyword evidence="6" id="KW-0520">NAD</keyword>
<dbReference type="Pfam" id="PF00107">
    <property type="entry name" value="ADH_zinc_N"/>
    <property type="match status" value="1"/>
</dbReference>
<dbReference type="InterPro" id="IPR045306">
    <property type="entry name" value="SDH-like"/>
</dbReference>
<dbReference type="AlphaFoldDB" id="D7CVT2"/>
<dbReference type="Pfam" id="PF08240">
    <property type="entry name" value="ADH_N"/>
    <property type="match status" value="1"/>
</dbReference>
<keyword evidence="10" id="KW-1185">Reference proteome</keyword>
<dbReference type="InterPro" id="IPR011032">
    <property type="entry name" value="GroES-like_sf"/>
</dbReference>
<dbReference type="PROSITE" id="PS00059">
    <property type="entry name" value="ADH_ZINC"/>
    <property type="match status" value="1"/>
</dbReference>
<evidence type="ECO:0000313" key="9">
    <source>
        <dbReference type="EMBL" id="ADI15993.1"/>
    </source>
</evidence>
<dbReference type="CDD" id="cd05285">
    <property type="entry name" value="sorbitol_DH"/>
    <property type="match status" value="1"/>
</dbReference>
<dbReference type="GO" id="GO:0008270">
    <property type="term" value="F:zinc ion binding"/>
    <property type="evidence" value="ECO:0007669"/>
    <property type="project" value="InterPro"/>
</dbReference>
<keyword evidence="3 7" id="KW-0479">Metal-binding</keyword>
<accession>D7CVT2</accession>
<evidence type="ECO:0000256" key="7">
    <source>
        <dbReference type="RuleBase" id="RU361277"/>
    </source>
</evidence>
<comment type="similarity">
    <text evidence="2 7">Belongs to the zinc-containing alcohol dehydrogenase family.</text>
</comment>
<name>D7CVT2_TRURR</name>
<dbReference type="OrthoDB" id="9770238at2"/>
<dbReference type="InterPro" id="IPR002328">
    <property type="entry name" value="ADH_Zn_CS"/>
</dbReference>
<evidence type="ECO:0000256" key="5">
    <source>
        <dbReference type="ARBA" id="ARBA00023002"/>
    </source>
</evidence>
<dbReference type="EC" id="1.1.1.14" evidence="9"/>
<dbReference type="STRING" id="649638.Trad_2895"/>
<dbReference type="Gene3D" id="3.40.50.720">
    <property type="entry name" value="NAD(P)-binding Rossmann-like Domain"/>
    <property type="match status" value="1"/>
</dbReference>
<dbReference type="Gene3D" id="3.90.180.10">
    <property type="entry name" value="Medium-chain alcohol dehydrogenases, catalytic domain"/>
    <property type="match status" value="1"/>
</dbReference>
<dbReference type="RefSeq" id="WP_013179352.1">
    <property type="nucleotide sequence ID" value="NC_014221.1"/>
</dbReference>
<dbReference type="EMBL" id="CP002049">
    <property type="protein sequence ID" value="ADI15993.1"/>
    <property type="molecule type" value="Genomic_DNA"/>
</dbReference>
<evidence type="ECO:0000256" key="2">
    <source>
        <dbReference type="ARBA" id="ARBA00008072"/>
    </source>
</evidence>
<dbReference type="PANTHER" id="PTHR43161">
    <property type="entry name" value="SORBITOL DEHYDROGENASE"/>
    <property type="match status" value="1"/>
</dbReference>
<feature type="domain" description="Enoyl reductase (ER)" evidence="8">
    <location>
        <begin position="7"/>
        <end position="340"/>
    </location>
</feature>
<evidence type="ECO:0000313" key="10">
    <source>
        <dbReference type="Proteomes" id="UP000000379"/>
    </source>
</evidence>
<dbReference type="KEGG" id="tra:Trad_2895"/>
<dbReference type="SUPFAM" id="SSF50129">
    <property type="entry name" value="GroES-like"/>
    <property type="match status" value="1"/>
</dbReference>
<dbReference type="eggNOG" id="COG1063">
    <property type="taxonomic scope" value="Bacteria"/>
</dbReference>
<dbReference type="PANTHER" id="PTHR43161:SF9">
    <property type="entry name" value="SORBITOL DEHYDROGENASE"/>
    <property type="match status" value="1"/>
</dbReference>
<reference evidence="10" key="1">
    <citation type="submission" date="2010-05" db="EMBL/GenBank/DDBJ databases">
        <title>The complete genome of Truepera radiovictris DSM 17093.</title>
        <authorList>
            <consortium name="US DOE Joint Genome Institute (JGI-PGF)"/>
            <person name="Lucas S."/>
            <person name="Copeland A."/>
            <person name="Lapidus A."/>
            <person name="Glavina del Rio T."/>
            <person name="Dalin E."/>
            <person name="Tice H."/>
            <person name="Bruce D."/>
            <person name="Goodwin L."/>
            <person name="Pitluck S."/>
            <person name="Kyrpides N."/>
            <person name="Mavromatis K."/>
            <person name="Ovchinnikova G."/>
            <person name="Munk A.C."/>
            <person name="Detter J.C."/>
            <person name="Han C."/>
            <person name="Tapia R."/>
            <person name="Land M."/>
            <person name="Hauser L."/>
            <person name="Markowitz V."/>
            <person name="Cheng J.-F."/>
            <person name="Hugenholtz P."/>
            <person name="Woyke T."/>
            <person name="Wu D."/>
            <person name="Tindall B."/>
            <person name="Pomrenke H.G."/>
            <person name="Brambilla E."/>
            <person name="Klenk H.-P."/>
            <person name="Eisen J.A."/>
        </authorList>
    </citation>
    <scope>NUCLEOTIDE SEQUENCE [LARGE SCALE GENOMIC DNA]</scope>
    <source>
        <strain evidence="10">DSM 17093 / CIP 108686 / LMG 22925 / RQ-24</strain>
    </source>
</reference>
<protein>
    <submittedName>
        <fullName evidence="9">Alcohol dehydrogenase GroES domain protein</fullName>
        <ecNumber evidence="9">1.1.1.14</ecNumber>
    </submittedName>
</protein>
<evidence type="ECO:0000256" key="6">
    <source>
        <dbReference type="ARBA" id="ARBA00023027"/>
    </source>
</evidence>
<evidence type="ECO:0000256" key="3">
    <source>
        <dbReference type="ARBA" id="ARBA00022723"/>
    </source>
</evidence>
<evidence type="ECO:0000259" key="8">
    <source>
        <dbReference type="SMART" id="SM00829"/>
    </source>
</evidence>
<keyword evidence="4 7" id="KW-0862">Zinc</keyword>
<dbReference type="InterPro" id="IPR020843">
    <property type="entry name" value="ER"/>
</dbReference>
<reference evidence="9 10" key="2">
    <citation type="journal article" date="2011" name="Stand. Genomic Sci.">
        <title>Complete genome sequence of Truepera radiovictrix type strain (RQ-24).</title>
        <authorList>
            <person name="Ivanova N."/>
            <person name="Rohde C."/>
            <person name="Munk C."/>
            <person name="Nolan M."/>
            <person name="Lucas S."/>
            <person name="Del Rio T.G."/>
            <person name="Tice H."/>
            <person name="Deshpande S."/>
            <person name="Cheng J.F."/>
            <person name="Tapia R."/>
            <person name="Han C."/>
            <person name="Goodwin L."/>
            <person name="Pitluck S."/>
            <person name="Liolios K."/>
            <person name="Mavromatis K."/>
            <person name="Mikhailova N."/>
            <person name="Pati A."/>
            <person name="Chen A."/>
            <person name="Palaniappan K."/>
            <person name="Land M."/>
            <person name="Hauser L."/>
            <person name="Chang Y.J."/>
            <person name="Jeffries C.D."/>
            <person name="Brambilla E."/>
            <person name="Rohde M."/>
            <person name="Goker M."/>
            <person name="Tindall B.J."/>
            <person name="Woyke T."/>
            <person name="Bristow J."/>
            <person name="Eisen J.A."/>
            <person name="Markowitz V."/>
            <person name="Hugenholtz P."/>
            <person name="Kyrpides N.C."/>
            <person name="Klenk H.P."/>
            <person name="Lapidus A."/>
        </authorList>
    </citation>
    <scope>NUCLEOTIDE SEQUENCE [LARGE SCALE GENOMIC DNA]</scope>
    <source>
        <strain evidence="10">DSM 17093 / CIP 108686 / LMG 22925 / RQ-24</strain>
    </source>
</reference>
<dbReference type="Proteomes" id="UP000000379">
    <property type="component" value="Chromosome"/>
</dbReference>
<evidence type="ECO:0000256" key="1">
    <source>
        <dbReference type="ARBA" id="ARBA00001947"/>
    </source>
</evidence>
<dbReference type="FunFam" id="3.40.50.720:FF:000068">
    <property type="entry name" value="Sorbitol dehydrogenase"/>
    <property type="match status" value="1"/>
</dbReference>
<evidence type="ECO:0000256" key="4">
    <source>
        <dbReference type="ARBA" id="ARBA00022833"/>
    </source>
</evidence>
<dbReference type="SMART" id="SM00829">
    <property type="entry name" value="PKS_ER"/>
    <property type="match status" value="1"/>
</dbReference>